<gene>
    <name evidence="1" type="ORF">B6N72_26095</name>
    <name evidence="2" type="ORF">CEJ09_24895</name>
    <name evidence="3" type="ORF">CNP70_24470</name>
</gene>
<comment type="caution">
    <text evidence="1">The sequence shown here is derived from an EMBL/GenBank/DDBJ whole genome shotgun (WGS) entry which is preliminary data.</text>
</comment>
<evidence type="ECO:0000313" key="3">
    <source>
        <dbReference type="EMBL" id="EBT6292575.1"/>
    </source>
</evidence>
<protein>
    <submittedName>
        <fullName evidence="1">Uncharacterized protein</fullName>
    </submittedName>
</protein>
<dbReference type="EMBL" id="AAGIGS010000047">
    <property type="protein sequence ID" value="EBO3624981.1"/>
    <property type="molecule type" value="Genomic_DNA"/>
</dbReference>
<evidence type="ECO:0000313" key="1">
    <source>
        <dbReference type="EMBL" id="EBO3624981.1"/>
    </source>
</evidence>
<sequence length="66" mass="7625">MMLIFCIVIPDVYLGCVWETDNIVRLRYRGRVPPVATGKPVQKNRLAEWKELPLIMRLIHSCAIMG</sequence>
<accession>A0A5U0HG20</accession>
<dbReference type="EMBL" id="AAGZJS010000056">
    <property type="protein sequence ID" value="EBT6292575.1"/>
    <property type="molecule type" value="Genomic_DNA"/>
</dbReference>
<organism evidence="1">
    <name type="scientific">Salmonella enterica</name>
    <name type="common">Salmonella choleraesuis</name>
    <dbReference type="NCBI Taxonomy" id="28901"/>
    <lineage>
        <taxon>Bacteria</taxon>
        <taxon>Pseudomonadati</taxon>
        <taxon>Pseudomonadota</taxon>
        <taxon>Gammaproteobacteria</taxon>
        <taxon>Enterobacterales</taxon>
        <taxon>Enterobacteriaceae</taxon>
        <taxon>Salmonella</taxon>
    </lineage>
</organism>
<reference evidence="1" key="1">
    <citation type="submission" date="2018-07" db="EMBL/GenBank/DDBJ databases">
        <authorList>
            <consortium name="PulseNet: The National Subtyping Network for Foodborne Disease Surveillance"/>
            <person name="Tarr C.L."/>
            <person name="Trees E."/>
            <person name="Katz L.S."/>
            <person name="Carleton-Romer H.A."/>
            <person name="Stroika S."/>
            <person name="Kucerova Z."/>
            <person name="Roache K.F."/>
            <person name="Sabol A.L."/>
            <person name="Besser J."/>
            <person name="Gerner-Smidt P."/>
        </authorList>
    </citation>
    <scope>NUCLEOTIDE SEQUENCE</scope>
    <source>
        <strain evidence="1">PNUSAS009482</strain>
        <strain evidence="2">PNUSAS015592</strain>
        <strain evidence="3">PNUSAS023047</strain>
    </source>
</reference>
<name>A0A5U0HG20_SALER</name>
<dbReference type="EMBL" id="AAGWQQ010000154">
    <property type="protein sequence ID" value="EBS7984986.1"/>
    <property type="molecule type" value="Genomic_DNA"/>
</dbReference>
<proteinExistence type="predicted"/>
<evidence type="ECO:0000313" key="2">
    <source>
        <dbReference type="EMBL" id="EBS7984986.1"/>
    </source>
</evidence>
<dbReference type="AlphaFoldDB" id="A0A5U0HG20"/>